<keyword evidence="2" id="KW-1185">Reference proteome</keyword>
<organism evidence="1 2">
    <name type="scientific">Teratosphaeria nubilosa</name>
    <dbReference type="NCBI Taxonomy" id="161662"/>
    <lineage>
        <taxon>Eukaryota</taxon>
        <taxon>Fungi</taxon>
        <taxon>Dikarya</taxon>
        <taxon>Ascomycota</taxon>
        <taxon>Pezizomycotina</taxon>
        <taxon>Dothideomycetes</taxon>
        <taxon>Dothideomycetidae</taxon>
        <taxon>Mycosphaerellales</taxon>
        <taxon>Teratosphaeriaceae</taxon>
        <taxon>Teratosphaeria</taxon>
    </lineage>
</organism>
<evidence type="ECO:0000313" key="1">
    <source>
        <dbReference type="EMBL" id="KAF2763871.1"/>
    </source>
</evidence>
<dbReference type="GO" id="GO:0006777">
    <property type="term" value="P:Mo-molybdopterin cofactor biosynthetic process"/>
    <property type="evidence" value="ECO:0007669"/>
    <property type="project" value="InterPro"/>
</dbReference>
<feature type="non-terminal residue" evidence="1">
    <location>
        <position position="159"/>
    </location>
</feature>
<proteinExistence type="predicted"/>
<dbReference type="CDD" id="cd00756">
    <property type="entry name" value="MoaE"/>
    <property type="match status" value="1"/>
</dbReference>
<dbReference type="PANTHER" id="PTHR23404">
    <property type="entry name" value="MOLYBDOPTERIN SYNTHASE RELATED"/>
    <property type="match status" value="1"/>
</dbReference>
<dbReference type="InterPro" id="IPR036563">
    <property type="entry name" value="MoaE_sf"/>
</dbReference>
<dbReference type="OrthoDB" id="5531344at2759"/>
<reference evidence="1" key="1">
    <citation type="journal article" date="2020" name="Stud. Mycol.">
        <title>101 Dothideomycetes genomes: a test case for predicting lifestyles and emergence of pathogens.</title>
        <authorList>
            <person name="Haridas S."/>
            <person name="Albert R."/>
            <person name="Binder M."/>
            <person name="Bloem J."/>
            <person name="Labutti K."/>
            <person name="Salamov A."/>
            <person name="Andreopoulos B."/>
            <person name="Baker S."/>
            <person name="Barry K."/>
            <person name="Bills G."/>
            <person name="Bluhm B."/>
            <person name="Cannon C."/>
            <person name="Castanera R."/>
            <person name="Culley D."/>
            <person name="Daum C."/>
            <person name="Ezra D."/>
            <person name="Gonzalez J."/>
            <person name="Henrissat B."/>
            <person name="Kuo A."/>
            <person name="Liang C."/>
            <person name="Lipzen A."/>
            <person name="Lutzoni F."/>
            <person name="Magnuson J."/>
            <person name="Mondo S."/>
            <person name="Nolan M."/>
            <person name="Ohm R."/>
            <person name="Pangilinan J."/>
            <person name="Park H.-J."/>
            <person name="Ramirez L."/>
            <person name="Alfaro M."/>
            <person name="Sun H."/>
            <person name="Tritt A."/>
            <person name="Yoshinaga Y."/>
            <person name="Zwiers L.-H."/>
            <person name="Turgeon B."/>
            <person name="Goodwin S."/>
            <person name="Spatafora J."/>
            <person name="Crous P."/>
            <person name="Grigoriev I."/>
        </authorList>
    </citation>
    <scope>NUCLEOTIDE SEQUENCE</scope>
    <source>
        <strain evidence="1">CBS 116005</strain>
    </source>
</reference>
<dbReference type="Pfam" id="PF02391">
    <property type="entry name" value="MoaE"/>
    <property type="match status" value="1"/>
</dbReference>
<sequence>MANPHPPLAFDGEQSATAEDGKIFVSLTYDALDVAAATARVKSPSAGAVVLFLGTTRDTFASRAVTHLHYSAYAPLALRTLLSIARETFQRHGLEAVSITHRLGRVEVGEESVVVAVSAAHRGAAWRAGEACLEGVKERVEVWKEEWFGDGGVWRCNRD</sequence>
<name>A0A6G1KTB2_9PEZI</name>
<gene>
    <name evidence="1" type="ORF">EJ03DRAFT_303025</name>
</gene>
<evidence type="ECO:0000313" key="2">
    <source>
        <dbReference type="Proteomes" id="UP000799436"/>
    </source>
</evidence>
<dbReference type="AlphaFoldDB" id="A0A6G1KTB2"/>
<dbReference type="InterPro" id="IPR003448">
    <property type="entry name" value="Mopterin_biosynth_MoaE"/>
</dbReference>
<protein>
    <submittedName>
        <fullName evidence="1">Molybdopterin biosynthesis MoaE</fullName>
    </submittedName>
</protein>
<dbReference type="Gene3D" id="3.90.1170.40">
    <property type="entry name" value="Molybdopterin biosynthesis MoaE subunit"/>
    <property type="match status" value="1"/>
</dbReference>
<dbReference type="SUPFAM" id="SSF54690">
    <property type="entry name" value="Molybdopterin synthase subunit MoaE"/>
    <property type="match status" value="1"/>
</dbReference>
<dbReference type="EMBL" id="ML995955">
    <property type="protein sequence ID" value="KAF2763871.1"/>
    <property type="molecule type" value="Genomic_DNA"/>
</dbReference>
<dbReference type="Proteomes" id="UP000799436">
    <property type="component" value="Unassembled WGS sequence"/>
</dbReference>
<accession>A0A6G1KTB2</accession>